<evidence type="ECO:0000259" key="2">
    <source>
        <dbReference type="PROSITE" id="PS50234"/>
    </source>
</evidence>
<sequence length="652" mass="71690">MRLGALLLALGLLLVPQAQAQQRPAAPQATRAPLTVEGRTQLFQRVITRPGAGIYERAEANAPRRDIPAFSVFYVYARQVGSGGGAGADGWLEVGEAMDGRTLGWLRADRAIDWRHNLVAAFTPREQRERAMFFRDAALPEQVWLDTRGGAARAQALRQAAERNEDGPVIALEPEAFVDITRQFYLLPILSARRIENEAGNEARLLEVISAPAQAPRTQMADPDALRNYRGAVVFVIDTTISMAPYIDRTREAVRRAVGRIQDTAVRENFRFGMVAYRDNMGGNPNLEYVTQLVSAPDFAAAPDAVLERLAVVREAGASNQGFDEDAIAGIKTALDEVDWSGFGGRFIILITDAGTRDGNDPLAATALGIPEIRLLAASEARQVAIIAVHLRTPEGRNNHARAERQYRELTRRPDGNSLYYPVPNGDVQHFGETVDALSDWVLGEVAAVTGRAIGGIRPPANEAQRRMAEQLERVGAAMRLAYLGRVREQAAPDVVRSFVLDRDFVRQEPGFAPLDVRVLLTRNQLSDLRDTVRAILQAQAATRLSPEDFFSRVRGAAAATIRDPRRLGEFQRLGGVFAEFLQDLPYTSEIADISQQQWMDSGPAARSQIANNLERKLALYEAINAMPVWVNLDGGRNPNEAVYPVPLDALP</sequence>
<dbReference type="EMBL" id="CP137852">
    <property type="protein sequence ID" value="WPB85408.1"/>
    <property type="molecule type" value="Genomic_DNA"/>
</dbReference>
<protein>
    <submittedName>
        <fullName evidence="3">VWA domain-containing protein</fullName>
    </submittedName>
</protein>
<evidence type="ECO:0000313" key="4">
    <source>
        <dbReference type="Proteomes" id="UP001305521"/>
    </source>
</evidence>
<dbReference type="InterPro" id="IPR036465">
    <property type="entry name" value="vWFA_dom_sf"/>
</dbReference>
<dbReference type="RefSeq" id="WP_318649377.1">
    <property type="nucleotide sequence ID" value="NZ_CP137852.1"/>
</dbReference>
<keyword evidence="1" id="KW-0732">Signal</keyword>
<feature type="signal peptide" evidence="1">
    <location>
        <begin position="1"/>
        <end position="20"/>
    </location>
</feature>
<keyword evidence="4" id="KW-1185">Reference proteome</keyword>
<feature type="domain" description="VWFA" evidence="2">
    <location>
        <begin position="232"/>
        <end position="446"/>
    </location>
</feature>
<proteinExistence type="predicted"/>
<dbReference type="SMART" id="SM00327">
    <property type="entry name" value="VWA"/>
    <property type="match status" value="1"/>
</dbReference>
<dbReference type="PANTHER" id="PTHR47763">
    <property type="entry name" value="ALPHA-PROTEIN KINASE VWKA"/>
    <property type="match status" value="1"/>
</dbReference>
<evidence type="ECO:0000313" key="3">
    <source>
        <dbReference type="EMBL" id="WPB85408.1"/>
    </source>
</evidence>
<dbReference type="SUPFAM" id="SSF53300">
    <property type="entry name" value="vWA-like"/>
    <property type="match status" value="1"/>
</dbReference>
<dbReference type="PROSITE" id="PS50234">
    <property type="entry name" value="VWFA"/>
    <property type="match status" value="1"/>
</dbReference>
<dbReference type="Proteomes" id="UP001305521">
    <property type="component" value="Chromosome"/>
</dbReference>
<dbReference type="CDD" id="cd00198">
    <property type="entry name" value="vWFA"/>
    <property type="match status" value="1"/>
</dbReference>
<dbReference type="InterPro" id="IPR002035">
    <property type="entry name" value="VWF_A"/>
</dbReference>
<evidence type="ECO:0000256" key="1">
    <source>
        <dbReference type="SAM" id="SignalP"/>
    </source>
</evidence>
<name>A0ABZ0PI56_9PROT</name>
<accession>A0ABZ0PI56</accession>
<reference evidence="3 4" key="1">
    <citation type="submission" date="2023-11" db="EMBL/GenBank/DDBJ databases">
        <title>Arctic aerobic anoxygenic photoheterotroph Sediminicoccus rosea KRV36 adapts its photosynthesis to long days of polar summer.</title>
        <authorList>
            <person name="Tomasch J."/>
            <person name="Kopejtka K."/>
            <person name="Bily T."/>
            <person name="Gardiner A.T."/>
            <person name="Gardian Z."/>
            <person name="Shivaramu S."/>
            <person name="Koblizek M."/>
            <person name="Engelhardt F."/>
            <person name="Kaftan D."/>
        </authorList>
    </citation>
    <scope>NUCLEOTIDE SEQUENCE [LARGE SCALE GENOMIC DNA]</scope>
    <source>
        <strain evidence="3 4">R-30</strain>
    </source>
</reference>
<dbReference type="InterPro" id="IPR052969">
    <property type="entry name" value="Thr-specific_kinase-like"/>
</dbReference>
<dbReference type="PANTHER" id="PTHR47763:SF1">
    <property type="entry name" value="DUF659 DOMAIN-CONTAINING PROTEIN"/>
    <property type="match status" value="1"/>
</dbReference>
<feature type="chain" id="PRO_5047195861" evidence="1">
    <location>
        <begin position="21"/>
        <end position="652"/>
    </location>
</feature>
<dbReference type="Gene3D" id="3.40.50.410">
    <property type="entry name" value="von Willebrand factor, type A domain"/>
    <property type="match status" value="1"/>
</dbReference>
<organism evidence="3 4">
    <name type="scientific">Sediminicoccus rosea</name>
    <dbReference type="NCBI Taxonomy" id="1225128"/>
    <lineage>
        <taxon>Bacteria</taxon>
        <taxon>Pseudomonadati</taxon>
        <taxon>Pseudomonadota</taxon>
        <taxon>Alphaproteobacteria</taxon>
        <taxon>Acetobacterales</taxon>
        <taxon>Roseomonadaceae</taxon>
        <taxon>Sediminicoccus</taxon>
    </lineage>
</organism>
<gene>
    <name evidence="3" type="ORF">R9Z33_00715</name>
</gene>